<evidence type="ECO:0000256" key="1">
    <source>
        <dbReference type="ARBA" id="ARBA00004417"/>
    </source>
</evidence>
<dbReference type="InterPro" id="IPR003439">
    <property type="entry name" value="ABC_transporter-like_ATP-bd"/>
</dbReference>
<dbReference type="PANTHER" id="PTHR43297">
    <property type="entry name" value="OLIGOPEPTIDE TRANSPORT ATP-BINDING PROTEIN APPD"/>
    <property type="match status" value="1"/>
</dbReference>
<dbReference type="GO" id="GO:0055085">
    <property type="term" value="P:transmembrane transport"/>
    <property type="evidence" value="ECO:0007669"/>
    <property type="project" value="UniProtKB-ARBA"/>
</dbReference>
<dbReference type="NCBIfam" id="TIGR01727">
    <property type="entry name" value="oligo_HPY"/>
    <property type="match status" value="1"/>
</dbReference>
<evidence type="ECO:0000256" key="2">
    <source>
        <dbReference type="ARBA" id="ARBA00005417"/>
    </source>
</evidence>
<keyword evidence="7" id="KW-0472">Membrane</keyword>
<evidence type="ECO:0000256" key="6">
    <source>
        <dbReference type="ARBA" id="ARBA00022840"/>
    </source>
</evidence>
<dbReference type="GO" id="GO:0005886">
    <property type="term" value="C:plasma membrane"/>
    <property type="evidence" value="ECO:0007669"/>
    <property type="project" value="UniProtKB-SubCell"/>
</dbReference>
<dbReference type="OrthoDB" id="8338272at2"/>
<evidence type="ECO:0000313" key="10">
    <source>
        <dbReference type="Proteomes" id="UP000199205"/>
    </source>
</evidence>
<dbReference type="PANTHER" id="PTHR43297:SF2">
    <property type="entry name" value="DIPEPTIDE TRANSPORT ATP-BINDING PROTEIN DPPD"/>
    <property type="match status" value="1"/>
</dbReference>
<dbReference type="SUPFAM" id="SSF52540">
    <property type="entry name" value="P-loop containing nucleoside triphosphate hydrolases"/>
    <property type="match status" value="1"/>
</dbReference>
<dbReference type="SMART" id="SM00382">
    <property type="entry name" value="AAA"/>
    <property type="match status" value="1"/>
</dbReference>
<evidence type="ECO:0000256" key="4">
    <source>
        <dbReference type="ARBA" id="ARBA00022475"/>
    </source>
</evidence>
<dbReference type="AlphaFoldDB" id="A0A1C3V3C3"/>
<dbReference type="GO" id="GO:0005524">
    <property type="term" value="F:ATP binding"/>
    <property type="evidence" value="ECO:0007669"/>
    <property type="project" value="UniProtKB-KW"/>
</dbReference>
<proteinExistence type="inferred from homology"/>
<dbReference type="InterPro" id="IPR027417">
    <property type="entry name" value="P-loop_NTPase"/>
</dbReference>
<sequence>MATPILSVDNLSVSFRMGAGRVHPINNVSFDLAEGEILGIVGESGSGKSMTCLALAGLLGPTASATGYISFEDAMYDAAELSGMARAKLPPIGLIFQEPVSCLDPVRTIGSQIAEAAVSAGLSASEARAEALRLLAEVAIPQPETRYNAYPAQFSGGMCQRVMIAMALAMQPRLIIADEPTTALDVTVQAQVVALLVKAVRERGIPMIFISHDLDLVSEVCDRIAVMYAGSLVEINRTDDLYDNPRHPYTRLLLEAMPGRGKPLEKLADIPGELKLHDAKPLACAFAPRCPRVETHCATAVPPLIAGRASLACFNPWSSHDA</sequence>
<name>A0A1C3V3C3_9HYPH</name>
<feature type="domain" description="ABC transporter" evidence="8">
    <location>
        <begin position="6"/>
        <end position="254"/>
    </location>
</feature>
<dbReference type="RefSeq" id="WP_037192359.1">
    <property type="nucleotide sequence ID" value="NZ_FMAF01000004.1"/>
</dbReference>
<reference evidence="9 10" key="1">
    <citation type="submission" date="2016-08" db="EMBL/GenBank/DDBJ databases">
        <authorList>
            <person name="Seilhamer J.J."/>
        </authorList>
    </citation>
    <scope>NUCLEOTIDE SEQUENCE [LARGE SCALE GENOMIC DNA]</scope>
    <source>
        <strain evidence="9 10">P1-7</strain>
    </source>
</reference>
<dbReference type="FunFam" id="3.40.50.300:FF:000016">
    <property type="entry name" value="Oligopeptide ABC transporter ATP-binding component"/>
    <property type="match status" value="1"/>
</dbReference>
<dbReference type="CDD" id="cd03257">
    <property type="entry name" value="ABC_NikE_OppD_transporters"/>
    <property type="match status" value="1"/>
</dbReference>
<protein>
    <submittedName>
        <fullName evidence="9">Peptide/nickel transport system ATP-binding protein</fullName>
    </submittedName>
</protein>
<keyword evidence="5" id="KW-0547">Nucleotide-binding</keyword>
<gene>
    <name evidence="9" type="ORF">GA0061101_104155</name>
</gene>
<dbReference type="PROSITE" id="PS00211">
    <property type="entry name" value="ABC_TRANSPORTER_1"/>
    <property type="match status" value="1"/>
</dbReference>
<dbReference type="Pfam" id="PF00005">
    <property type="entry name" value="ABC_tran"/>
    <property type="match status" value="1"/>
</dbReference>
<dbReference type="InterPro" id="IPR017871">
    <property type="entry name" value="ABC_transporter-like_CS"/>
</dbReference>
<organism evidence="9 10">
    <name type="scientific">Rhizobium lusitanum</name>
    <dbReference type="NCBI Taxonomy" id="293958"/>
    <lineage>
        <taxon>Bacteria</taxon>
        <taxon>Pseudomonadati</taxon>
        <taxon>Pseudomonadota</taxon>
        <taxon>Alphaproteobacteria</taxon>
        <taxon>Hyphomicrobiales</taxon>
        <taxon>Rhizobiaceae</taxon>
        <taxon>Rhizobium/Agrobacterium group</taxon>
        <taxon>Rhizobium</taxon>
    </lineage>
</organism>
<dbReference type="EMBL" id="FMAF01000004">
    <property type="protein sequence ID" value="SCB22292.1"/>
    <property type="molecule type" value="Genomic_DNA"/>
</dbReference>
<keyword evidence="4" id="KW-1003">Cell membrane</keyword>
<dbReference type="InterPro" id="IPR003593">
    <property type="entry name" value="AAA+_ATPase"/>
</dbReference>
<dbReference type="Proteomes" id="UP000199205">
    <property type="component" value="Unassembled WGS sequence"/>
</dbReference>
<dbReference type="GO" id="GO:0016887">
    <property type="term" value="F:ATP hydrolysis activity"/>
    <property type="evidence" value="ECO:0007669"/>
    <property type="project" value="InterPro"/>
</dbReference>
<accession>A0A1C3V3C3</accession>
<evidence type="ECO:0000256" key="7">
    <source>
        <dbReference type="ARBA" id="ARBA00023136"/>
    </source>
</evidence>
<evidence type="ECO:0000256" key="5">
    <source>
        <dbReference type="ARBA" id="ARBA00022741"/>
    </source>
</evidence>
<keyword evidence="3" id="KW-0813">Transport</keyword>
<comment type="similarity">
    <text evidence="2">Belongs to the ABC transporter superfamily.</text>
</comment>
<dbReference type="Gene3D" id="3.40.50.300">
    <property type="entry name" value="P-loop containing nucleotide triphosphate hydrolases"/>
    <property type="match status" value="1"/>
</dbReference>
<comment type="subcellular location">
    <subcellularLocation>
        <location evidence="1">Cell inner membrane</location>
        <topology evidence="1">Peripheral membrane protein</topology>
    </subcellularLocation>
</comment>
<keyword evidence="6 9" id="KW-0067">ATP-binding</keyword>
<dbReference type="GO" id="GO:0015833">
    <property type="term" value="P:peptide transport"/>
    <property type="evidence" value="ECO:0007669"/>
    <property type="project" value="InterPro"/>
</dbReference>
<evidence type="ECO:0000259" key="8">
    <source>
        <dbReference type="PROSITE" id="PS50893"/>
    </source>
</evidence>
<evidence type="ECO:0000313" key="9">
    <source>
        <dbReference type="EMBL" id="SCB22292.1"/>
    </source>
</evidence>
<dbReference type="InterPro" id="IPR013563">
    <property type="entry name" value="Oligopep_ABC_C"/>
</dbReference>
<dbReference type="Pfam" id="PF08352">
    <property type="entry name" value="oligo_HPY"/>
    <property type="match status" value="1"/>
</dbReference>
<dbReference type="InterPro" id="IPR050388">
    <property type="entry name" value="ABC_Ni/Peptide_Import"/>
</dbReference>
<dbReference type="PROSITE" id="PS50893">
    <property type="entry name" value="ABC_TRANSPORTER_2"/>
    <property type="match status" value="1"/>
</dbReference>
<evidence type="ECO:0000256" key="3">
    <source>
        <dbReference type="ARBA" id="ARBA00022448"/>
    </source>
</evidence>